<dbReference type="NCBIfam" id="TIGR00435">
    <property type="entry name" value="cysS"/>
    <property type="match status" value="1"/>
</dbReference>
<accession>A0ABP3EYX4</accession>
<name>A0ABP3EYX4_9ACTN</name>
<sequence>MTLRLHDTASRSIREFVPITPGRCGIYLCGPTVQSAPHIGHLRSAVNYDVLRRWLTRSGYEVTFVQNVTDIDDKILAKAEDVEWWALAYENERAFADAYAALGCLPPTIAPRATGHVPEMVELMKRLIERGHAYDAEGDVYFDVQSYAEYGALSGQRLDHMQGDGADDHCKRDPRDFALWKGRKPDEPATASWPTPWGPGRPGWHLECSAMAGRYLGRAFDIHGGGLDLVFPHHENEIAQSKAAGFGFANYWVHHALLNLGPEKMSKSLGNVIDLPKVLGLVRAIEFRYYIATPHYRSTIDYSEEALLEAAVGFRRIENFVQRAVERVGPVDGLPSAAFTAALDDDLGTPAGIASVHEAVRVGNAALTAGDDEGIRAALAEVRGGLEVFGLDPLSVEWAASEVGSADDLRSTLDSLVKVALEQRQAARARKDYGASDSIRDQLKEAGIVVEDTPAGPRWTL</sequence>
<dbReference type="GO" id="GO:0016874">
    <property type="term" value="F:ligase activity"/>
    <property type="evidence" value="ECO:0007669"/>
    <property type="project" value="UniProtKB-KW"/>
</dbReference>
<keyword evidence="3 12" id="KW-0963">Cytoplasm</keyword>
<dbReference type="CDD" id="cd00672">
    <property type="entry name" value="CysRS_core"/>
    <property type="match status" value="1"/>
</dbReference>
<comment type="catalytic activity">
    <reaction evidence="11 12">
        <text>tRNA(Cys) + L-cysteine + ATP = L-cysteinyl-tRNA(Cys) + AMP + diphosphate</text>
        <dbReference type="Rhea" id="RHEA:17773"/>
        <dbReference type="Rhea" id="RHEA-COMP:9661"/>
        <dbReference type="Rhea" id="RHEA-COMP:9679"/>
        <dbReference type="ChEBI" id="CHEBI:30616"/>
        <dbReference type="ChEBI" id="CHEBI:33019"/>
        <dbReference type="ChEBI" id="CHEBI:35235"/>
        <dbReference type="ChEBI" id="CHEBI:78442"/>
        <dbReference type="ChEBI" id="CHEBI:78517"/>
        <dbReference type="ChEBI" id="CHEBI:456215"/>
        <dbReference type="EC" id="6.1.1.16"/>
    </reaction>
</comment>
<dbReference type="SMART" id="SM00840">
    <property type="entry name" value="DALR_2"/>
    <property type="match status" value="1"/>
</dbReference>
<keyword evidence="9 12" id="KW-0648">Protein biosynthesis</keyword>
<keyword evidence="5 12" id="KW-0479">Metal-binding</keyword>
<feature type="binding site" evidence="12">
    <location>
        <position position="208"/>
    </location>
    <ligand>
        <name>Zn(2+)</name>
        <dbReference type="ChEBI" id="CHEBI:29105"/>
    </ligand>
</feature>
<comment type="caution">
    <text evidence="14">The sequence shown here is derived from an EMBL/GenBank/DDBJ whole genome shotgun (WGS) entry which is preliminary data.</text>
</comment>
<dbReference type="Proteomes" id="UP001500967">
    <property type="component" value="Unassembled WGS sequence"/>
</dbReference>
<protein>
    <recommendedName>
        <fullName evidence="12">Cysteine--tRNA ligase</fullName>
        <ecNumber evidence="12">6.1.1.16</ecNumber>
    </recommendedName>
    <alternativeName>
        <fullName evidence="12">Cysteinyl-tRNA synthetase</fullName>
        <shortName evidence="12">CysRS</shortName>
    </alternativeName>
</protein>
<evidence type="ECO:0000259" key="13">
    <source>
        <dbReference type="SMART" id="SM00840"/>
    </source>
</evidence>
<comment type="cofactor">
    <cofactor evidence="12">
        <name>Zn(2+)</name>
        <dbReference type="ChEBI" id="CHEBI:29105"/>
    </cofactor>
    <text evidence="12">Binds 1 zinc ion per subunit.</text>
</comment>
<keyword evidence="4 12" id="KW-0436">Ligase</keyword>
<evidence type="ECO:0000256" key="3">
    <source>
        <dbReference type="ARBA" id="ARBA00022490"/>
    </source>
</evidence>
<feature type="short sequence motif" description="'HIGH' region" evidence="12">
    <location>
        <begin position="31"/>
        <end position="41"/>
    </location>
</feature>
<comment type="subunit">
    <text evidence="2 12">Monomer.</text>
</comment>
<evidence type="ECO:0000313" key="14">
    <source>
        <dbReference type="EMBL" id="GAA0280901.1"/>
    </source>
</evidence>
<evidence type="ECO:0000256" key="7">
    <source>
        <dbReference type="ARBA" id="ARBA00022833"/>
    </source>
</evidence>
<evidence type="ECO:0000256" key="12">
    <source>
        <dbReference type="HAMAP-Rule" id="MF_00041"/>
    </source>
</evidence>
<evidence type="ECO:0000256" key="2">
    <source>
        <dbReference type="ARBA" id="ARBA00011245"/>
    </source>
</evidence>
<evidence type="ECO:0000256" key="10">
    <source>
        <dbReference type="ARBA" id="ARBA00023146"/>
    </source>
</evidence>
<keyword evidence="15" id="KW-1185">Reference proteome</keyword>
<dbReference type="SUPFAM" id="SSF52374">
    <property type="entry name" value="Nucleotidylyl transferase"/>
    <property type="match status" value="1"/>
</dbReference>
<organism evidence="14 15">
    <name type="scientific">Cryptosporangium japonicum</name>
    <dbReference type="NCBI Taxonomy" id="80872"/>
    <lineage>
        <taxon>Bacteria</taxon>
        <taxon>Bacillati</taxon>
        <taxon>Actinomycetota</taxon>
        <taxon>Actinomycetes</taxon>
        <taxon>Cryptosporangiales</taxon>
        <taxon>Cryptosporangiaceae</taxon>
        <taxon>Cryptosporangium</taxon>
    </lineage>
</organism>
<keyword evidence="10 12" id="KW-0030">Aminoacyl-tRNA synthetase</keyword>
<dbReference type="PANTHER" id="PTHR10890:SF30">
    <property type="entry name" value="CYSTEINE--TRNA LIGASE"/>
    <property type="match status" value="1"/>
</dbReference>
<comment type="subcellular location">
    <subcellularLocation>
        <location evidence="12">Cytoplasm</location>
    </subcellularLocation>
</comment>
<feature type="binding site" evidence="12">
    <location>
        <position position="267"/>
    </location>
    <ligand>
        <name>ATP</name>
        <dbReference type="ChEBI" id="CHEBI:30616"/>
    </ligand>
</feature>
<dbReference type="InterPro" id="IPR056411">
    <property type="entry name" value="CysS_C"/>
</dbReference>
<dbReference type="HAMAP" id="MF_00041">
    <property type="entry name" value="Cys_tRNA_synth"/>
    <property type="match status" value="1"/>
</dbReference>
<dbReference type="Gene3D" id="1.20.120.1910">
    <property type="entry name" value="Cysteine-tRNA ligase, C-terminal anti-codon recognition domain"/>
    <property type="match status" value="1"/>
</dbReference>
<keyword evidence="8 12" id="KW-0067">ATP-binding</keyword>
<gene>
    <name evidence="12 14" type="primary">cysS</name>
    <name evidence="14" type="ORF">GCM10009539_81020</name>
</gene>
<dbReference type="InterPro" id="IPR024909">
    <property type="entry name" value="Cys-tRNA/MSH_ligase"/>
</dbReference>
<dbReference type="InterPro" id="IPR015803">
    <property type="entry name" value="Cys-tRNA-ligase"/>
</dbReference>
<dbReference type="SUPFAM" id="SSF47323">
    <property type="entry name" value="Anticodon-binding domain of a subclass of class I aminoacyl-tRNA synthetases"/>
    <property type="match status" value="1"/>
</dbReference>
<feature type="binding site" evidence="12">
    <location>
        <position position="29"/>
    </location>
    <ligand>
        <name>Zn(2+)</name>
        <dbReference type="ChEBI" id="CHEBI:29105"/>
    </ligand>
</feature>
<evidence type="ECO:0000256" key="6">
    <source>
        <dbReference type="ARBA" id="ARBA00022741"/>
    </source>
</evidence>
<evidence type="ECO:0000256" key="1">
    <source>
        <dbReference type="ARBA" id="ARBA00005594"/>
    </source>
</evidence>
<proteinExistence type="inferred from homology"/>
<dbReference type="Pfam" id="PF23493">
    <property type="entry name" value="CysS_C"/>
    <property type="match status" value="1"/>
</dbReference>
<dbReference type="Pfam" id="PF09190">
    <property type="entry name" value="DALR_2"/>
    <property type="match status" value="1"/>
</dbReference>
<evidence type="ECO:0000313" key="15">
    <source>
        <dbReference type="Proteomes" id="UP001500967"/>
    </source>
</evidence>
<dbReference type="PANTHER" id="PTHR10890">
    <property type="entry name" value="CYSTEINYL-TRNA SYNTHETASE"/>
    <property type="match status" value="1"/>
</dbReference>
<dbReference type="InterPro" id="IPR015273">
    <property type="entry name" value="Cys-tRNA-synt_Ia_DALR"/>
</dbReference>
<reference evidence="15" key="1">
    <citation type="journal article" date="2019" name="Int. J. Syst. Evol. Microbiol.">
        <title>The Global Catalogue of Microorganisms (GCM) 10K type strain sequencing project: providing services to taxonomists for standard genome sequencing and annotation.</title>
        <authorList>
            <consortium name="The Broad Institute Genomics Platform"/>
            <consortium name="The Broad Institute Genome Sequencing Center for Infectious Disease"/>
            <person name="Wu L."/>
            <person name="Ma J."/>
        </authorList>
    </citation>
    <scope>NUCLEOTIDE SEQUENCE [LARGE SCALE GENOMIC DNA]</scope>
    <source>
        <strain evidence="15">JCM 10425</strain>
    </source>
</reference>
<feature type="domain" description="Cysteinyl-tRNA synthetase class Ia DALR" evidence="13">
    <location>
        <begin position="338"/>
        <end position="400"/>
    </location>
</feature>
<dbReference type="InterPro" id="IPR009080">
    <property type="entry name" value="tRNAsynth_Ia_anticodon-bd"/>
</dbReference>
<evidence type="ECO:0000256" key="9">
    <source>
        <dbReference type="ARBA" id="ARBA00022917"/>
    </source>
</evidence>
<keyword evidence="7 12" id="KW-0862">Zinc</keyword>
<feature type="binding site" evidence="12">
    <location>
        <position position="233"/>
    </location>
    <ligand>
        <name>Zn(2+)</name>
        <dbReference type="ChEBI" id="CHEBI:29105"/>
    </ligand>
</feature>
<evidence type="ECO:0000256" key="11">
    <source>
        <dbReference type="ARBA" id="ARBA00047398"/>
    </source>
</evidence>
<dbReference type="Gene3D" id="3.40.50.620">
    <property type="entry name" value="HUPs"/>
    <property type="match status" value="1"/>
</dbReference>
<evidence type="ECO:0000256" key="8">
    <source>
        <dbReference type="ARBA" id="ARBA00022840"/>
    </source>
</evidence>
<evidence type="ECO:0000256" key="4">
    <source>
        <dbReference type="ARBA" id="ARBA00022598"/>
    </source>
</evidence>
<dbReference type="Pfam" id="PF01406">
    <property type="entry name" value="tRNA-synt_1e"/>
    <property type="match status" value="1"/>
</dbReference>
<evidence type="ECO:0000256" key="5">
    <source>
        <dbReference type="ARBA" id="ARBA00022723"/>
    </source>
</evidence>
<feature type="binding site" evidence="12">
    <location>
        <position position="237"/>
    </location>
    <ligand>
        <name>Zn(2+)</name>
        <dbReference type="ChEBI" id="CHEBI:29105"/>
    </ligand>
</feature>
<dbReference type="InterPro" id="IPR014729">
    <property type="entry name" value="Rossmann-like_a/b/a_fold"/>
</dbReference>
<keyword evidence="6 12" id="KW-0547">Nucleotide-binding</keyword>
<comment type="similarity">
    <text evidence="1 12">Belongs to the class-I aminoacyl-tRNA synthetase family.</text>
</comment>
<dbReference type="RefSeq" id="WP_344654275.1">
    <property type="nucleotide sequence ID" value="NZ_BAAAGX010000043.1"/>
</dbReference>
<feature type="short sequence motif" description="'KMSKS' region" evidence="12">
    <location>
        <begin position="264"/>
        <end position="268"/>
    </location>
</feature>
<dbReference type="EC" id="6.1.1.16" evidence="12"/>
<dbReference type="PRINTS" id="PR00983">
    <property type="entry name" value="TRNASYNTHCYS"/>
</dbReference>
<dbReference type="EMBL" id="BAAAGX010000043">
    <property type="protein sequence ID" value="GAA0280901.1"/>
    <property type="molecule type" value="Genomic_DNA"/>
</dbReference>
<dbReference type="InterPro" id="IPR032678">
    <property type="entry name" value="tRNA-synt_1_cat_dom"/>
</dbReference>